<keyword evidence="6 12" id="KW-0028">Amino-acid biosynthesis</keyword>
<dbReference type="EMBL" id="CAFE01000095">
    <property type="protein sequence ID" value="CCD37373.1"/>
    <property type="molecule type" value="Genomic_DNA"/>
</dbReference>
<dbReference type="GO" id="GO:0003677">
    <property type="term" value="F:DNA binding"/>
    <property type="evidence" value="ECO:0007669"/>
    <property type="project" value="InterPro"/>
</dbReference>
<proteinExistence type="inferred from homology"/>
<comment type="subunit">
    <text evidence="4 12">Tetramer of two alpha and two beta chains.</text>
</comment>
<keyword evidence="5" id="KW-0489">Methyltransferase</keyword>
<dbReference type="STRING" id="1055526.BKIR_c18_6041"/>
<protein>
    <recommendedName>
        <fullName evidence="12">Tryptophan synthase alpha chain</fullName>
        <ecNumber evidence="12">4.2.1.20</ecNumber>
    </recommendedName>
</protein>
<organism evidence="14 15">
    <name type="scientific">Candidatus Paraburkholderia kirkii UZHbot1</name>
    <dbReference type="NCBI Taxonomy" id="1055526"/>
    <lineage>
        <taxon>Bacteria</taxon>
        <taxon>Pseudomonadati</taxon>
        <taxon>Pseudomonadota</taxon>
        <taxon>Betaproteobacteria</taxon>
        <taxon>Burkholderiales</taxon>
        <taxon>Burkholderiaceae</taxon>
        <taxon>Paraburkholderia</taxon>
    </lineage>
</organism>
<dbReference type="Gene3D" id="3.20.20.70">
    <property type="entry name" value="Aldolase class I"/>
    <property type="match status" value="1"/>
</dbReference>
<dbReference type="Gene3D" id="3.40.50.150">
    <property type="entry name" value="Vaccinia Virus protein VP39"/>
    <property type="match status" value="1"/>
</dbReference>
<evidence type="ECO:0000256" key="7">
    <source>
        <dbReference type="ARBA" id="ARBA00022679"/>
    </source>
</evidence>
<dbReference type="SUPFAM" id="SSF51366">
    <property type="entry name" value="Ribulose-phoshate binding barrel"/>
    <property type="match status" value="1"/>
</dbReference>
<comment type="similarity">
    <text evidence="3">Belongs to the N(4)/N(6)-methyltransferase family.</text>
</comment>
<dbReference type="InterPro" id="IPR002028">
    <property type="entry name" value="Trp_synthase_suA"/>
</dbReference>
<name>G4M894_9BURK</name>
<gene>
    <name evidence="12" type="primary">trpA</name>
    <name evidence="14" type="ORF">BKIR_c18_6041</name>
</gene>
<dbReference type="InterPro" id="IPR029063">
    <property type="entry name" value="SAM-dependent_MTases_sf"/>
</dbReference>
<dbReference type="Proteomes" id="UP000003511">
    <property type="component" value="Unassembled WGS sequence"/>
</dbReference>
<dbReference type="CDD" id="cd04724">
    <property type="entry name" value="Tryptophan_synthase_alpha"/>
    <property type="match status" value="1"/>
</dbReference>
<evidence type="ECO:0000256" key="1">
    <source>
        <dbReference type="ARBA" id="ARBA00003365"/>
    </source>
</evidence>
<dbReference type="InterPro" id="IPR002941">
    <property type="entry name" value="DNA_methylase_N4/N6"/>
</dbReference>
<feature type="active site" description="Proton acceptor" evidence="12">
    <location>
        <position position="366"/>
    </location>
</feature>
<reference evidence="14 15" key="1">
    <citation type="submission" date="2011-09" db="EMBL/GenBank/DDBJ databases">
        <authorList>
            <person name="Carlier A."/>
        </authorList>
    </citation>
    <scope>NUCLEOTIDE SEQUENCE [LARGE SCALE GENOMIC DNA]</scope>
    <source>
        <strain evidence="14 15">UZHbot1</strain>
    </source>
</reference>
<dbReference type="GO" id="GO:0005829">
    <property type="term" value="C:cytosol"/>
    <property type="evidence" value="ECO:0007669"/>
    <property type="project" value="TreeGrafter"/>
</dbReference>
<dbReference type="HAMAP" id="MF_00131">
    <property type="entry name" value="Trp_synth_alpha"/>
    <property type="match status" value="1"/>
</dbReference>
<evidence type="ECO:0000259" key="13">
    <source>
        <dbReference type="Pfam" id="PF01555"/>
    </source>
</evidence>
<dbReference type="AlphaFoldDB" id="G4M894"/>
<dbReference type="PRINTS" id="PR00508">
    <property type="entry name" value="S21N4MTFRASE"/>
</dbReference>
<dbReference type="InterPro" id="IPR018204">
    <property type="entry name" value="Trp_synthase_alpha_AS"/>
</dbReference>
<keyword evidence="7" id="KW-0808">Transferase</keyword>
<keyword evidence="15" id="KW-1185">Reference proteome</keyword>
<evidence type="ECO:0000313" key="15">
    <source>
        <dbReference type="Proteomes" id="UP000003511"/>
    </source>
</evidence>
<dbReference type="GO" id="GO:0008170">
    <property type="term" value="F:N-methyltransferase activity"/>
    <property type="evidence" value="ECO:0007669"/>
    <property type="project" value="InterPro"/>
</dbReference>
<dbReference type="PANTHER" id="PTHR43406:SF1">
    <property type="entry name" value="TRYPTOPHAN SYNTHASE ALPHA CHAIN, CHLOROPLASTIC"/>
    <property type="match status" value="1"/>
</dbReference>
<evidence type="ECO:0000256" key="12">
    <source>
        <dbReference type="HAMAP-Rule" id="MF_00131"/>
    </source>
</evidence>
<dbReference type="GO" id="GO:0004834">
    <property type="term" value="F:tryptophan synthase activity"/>
    <property type="evidence" value="ECO:0007669"/>
    <property type="project" value="UniProtKB-UniRule"/>
</dbReference>
<dbReference type="SUPFAM" id="SSF53335">
    <property type="entry name" value="S-adenosyl-L-methionine-dependent methyltransferases"/>
    <property type="match status" value="1"/>
</dbReference>
<accession>G4M894</accession>
<comment type="caution">
    <text evidence="14">The sequence shown here is derived from an EMBL/GenBank/DDBJ whole genome shotgun (WGS) entry which is preliminary data.</text>
</comment>
<dbReference type="PROSITE" id="PS00167">
    <property type="entry name" value="TRP_SYNTHASE_ALPHA"/>
    <property type="match status" value="1"/>
</dbReference>
<dbReference type="InterPro" id="IPR002052">
    <property type="entry name" value="DNA_methylase_N6_adenine_CS"/>
</dbReference>
<comment type="function">
    <text evidence="1 12">The alpha subunit is responsible for the aldol cleavage of indoleglycerol phosphate to indole and glyceraldehyde 3-phosphate.</text>
</comment>
<evidence type="ECO:0000256" key="3">
    <source>
        <dbReference type="ARBA" id="ARBA00006594"/>
    </source>
</evidence>
<dbReference type="InterPro" id="IPR011060">
    <property type="entry name" value="RibuloseP-bd_barrel"/>
</dbReference>
<reference evidence="14 15" key="2">
    <citation type="submission" date="2011-10" db="EMBL/GenBank/DDBJ databases">
        <title>Draft genome sequence of Candidatus Burkholderia kirkii.</title>
        <authorList>
            <person name="Carlier A.L."/>
            <person name="Eberl L."/>
        </authorList>
    </citation>
    <scope>NUCLEOTIDE SEQUENCE [LARGE SCALE GENOMIC DNA]</scope>
    <source>
        <strain evidence="14 15">UZHbot1</strain>
    </source>
</reference>
<comment type="similarity">
    <text evidence="12">Belongs to the TrpA family.</text>
</comment>
<dbReference type="EC" id="4.2.1.20" evidence="12"/>
<sequence length="584" mass="63614">MRTVIDEPLSVGALTGADADIRNCDFLADAGNIPDASIDLIVADPPYGLGKDYGNDSDMLSGEAFLEWTYRWLALAIPKLKPSGSLYIFCTWQYSPELFVFLKRRLLMINEIVWDRRVPSMGGMTRKFTSVHDNIGYFSVSKDYYFDLDRVRIPYDTETKRARSRKIFEGSKWLELGYNPKDVWSVSRLHRQHAERVDHPTQKPLEIVERMVLASCPPGGRVLDPFMGSGTTAVACARHGRQFTGHEINADYCAIAESRIAEARAARLRQEQPGLTAQQGVDRDGYRRASRRIAFSSLIASMNIKPSTPTHTTSRILMSRIKNTLAALAAQGRKGLIPFITAGDPNPEQTVEFMHALARGGADVIELGVPFSDPIADGPVIQRSFERALARGVTLKSVLADVARFRETDDKTPVVLMGYANPIERMGADNFAKAAKQAGVDGVLVVDYPPEEAEDFGAAMRAAGIDSIFLLAPTSTDERIAAVGKIASGYVYYVSLKGVTGAANLDVSSIASKIPSIKSHVPLPVGVGFGIRDAQTARAVADVADAVVIGSRLVQLLEEAQPHTAAASLTSFIGEIRQALDAAR</sequence>
<feature type="active site" description="Proton acceptor" evidence="12">
    <location>
        <position position="377"/>
    </location>
</feature>
<dbReference type="InterPro" id="IPR001091">
    <property type="entry name" value="RM_Methyltransferase"/>
</dbReference>
<evidence type="ECO:0000256" key="2">
    <source>
        <dbReference type="ARBA" id="ARBA00004733"/>
    </source>
</evidence>
<dbReference type="InterPro" id="IPR013785">
    <property type="entry name" value="Aldolase_TIM"/>
</dbReference>
<evidence type="ECO:0000256" key="5">
    <source>
        <dbReference type="ARBA" id="ARBA00022603"/>
    </source>
</evidence>
<keyword evidence="8 12" id="KW-0822">Tryptophan biosynthesis</keyword>
<dbReference type="Pfam" id="PF00290">
    <property type="entry name" value="Trp_syntA"/>
    <property type="match status" value="1"/>
</dbReference>
<evidence type="ECO:0000256" key="6">
    <source>
        <dbReference type="ARBA" id="ARBA00022605"/>
    </source>
</evidence>
<keyword evidence="9 12" id="KW-0057">Aromatic amino acid biosynthesis</keyword>
<evidence type="ECO:0000256" key="9">
    <source>
        <dbReference type="ARBA" id="ARBA00023141"/>
    </source>
</evidence>
<dbReference type="UniPathway" id="UPA00035">
    <property type="reaction ID" value="UER00044"/>
</dbReference>
<evidence type="ECO:0000256" key="10">
    <source>
        <dbReference type="ARBA" id="ARBA00023239"/>
    </source>
</evidence>
<evidence type="ECO:0000313" key="14">
    <source>
        <dbReference type="EMBL" id="CCD37373.1"/>
    </source>
</evidence>
<feature type="domain" description="DNA methylase N-4/N-6" evidence="13">
    <location>
        <begin position="38"/>
        <end position="257"/>
    </location>
</feature>
<comment type="pathway">
    <text evidence="2 12">Amino-acid biosynthesis; L-tryptophan biosynthesis; L-tryptophan from chorismate: step 5/5.</text>
</comment>
<evidence type="ECO:0000256" key="11">
    <source>
        <dbReference type="ARBA" id="ARBA00049047"/>
    </source>
</evidence>
<evidence type="ECO:0000256" key="8">
    <source>
        <dbReference type="ARBA" id="ARBA00022822"/>
    </source>
</evidence>
<dbReference type="HOGENOM" id="CLU_466671_0_0_4"/>
<dbReference type="BioCyc" id="CBUR1055526:G10QW-1931-MONOMER"/>
<dbReference type="NCBIfam" id="TIGR00262">
    <property type="entry name" value="trpA"/>
    <property type="match status" value="1"/>
</dbReference>
<dbReference type="Pfam" id="PF01555">
    <property type="entry name" value="N6_N4_Mtase"/>
    <property type="match status" value="1"/>
</dbReference>
<dbReference type="FunFam" id="3.20.20.70:FF:000037">
    <property type="entry name" value="Tryptophan synthase alpha chain"/>
    <property type="match status" value="1"/>
</dbReference>
<dbReference type="GO" id="GO:0032259">
    <property type="term" value="P:methylation"/>
    <property type="evidence" value="ECO:0007669"/>
    <property type="project" value="UniProtKB-KW"/>
</dbReference>
<dbReference type="PROSITE" id="PS00092">
    <property type="entry name" value="N6_MTASE"/>
    <property type="match status" value="1"/>
</dbReference>
<evidence type="ECO:0000256" key="4">
    <source>
        <dbReference type="ARBA" id="ARBA00011270"/>
    </source>
</evidence>
<keyword evidence="10 12" id="KW-0456">Lyase</keyword>
<dbReference type="PANTHER" id="PTHR43406">
    <property type="entry name" value="TRYPTOPHAN SYNTHASE, ALPHA CHAIN"/>
    <property type="match status" value="1"/>
</dbReference>
<comment type="catalytic activity">
    <reaction evidence="11 12">
        <text>(1S,2R)-1-C-(indol-3-yl)glycerol 3-phosphate + L-serine = D-glyceraldehyde 3-phosphate + L-tryptophan + H2O</text>
        <dbReference type="Rhea" id="RHEA:10532"/>
        <dbReference type="ChEBI" id="CHEBI:15377"/>
        <dbReference type="ChEBI" id="CHEBI:33384"/>
        <dbReference type="ChEBI" id="CHEBI:57912"/>
        <dbReference type="ChEBI" id="CHEBI:58866"/>
        <dbReference type="ChEBI" id="CHEBI:59776"/>
        <dbReference type="EC" id="4.2.1.20"/>
    </reaction>
</comment>